<dbReference type="GO" id="GO:0016779">
    <property type="term" value="F:nucleotidyltransferase activity"/>
    <property type="evidence" value="ECO:0007669"/>
    <property type="project" value="UniProtKB-KW"/>
</dbReference>
<dbReference type="PANTHER" id="PTHR31303">
    <property type="entry name" value="CTP-DEPENDENT DIACYLGLYCEROL KINASE 1"/>
    <property type="match status" value="1"/>
</dbReference>
<keyword evidence="1" id="KW-0472">Membrane</keyword>
<name>A0A1E3XFA0_9BACT</name>
<dbReference type="NCBIfam" id="TIGR01488">
    <property type="entry name" value="HAD-SF-IB"/>
    <property type="match status" value="1"/>
</dbReference>
<dbReference type="InterPro" id="IPR023214">
    <property type="entry name" value="HAD_sf"/>
</dbReference>
<feature type="transmembrane region" description="Helical" evidence="1">
    <location>
        <begin position="332"/>
        <end position="352"/>
    </location>
</feature>
<protein>
    <submittedName>
        <fullName evidence="2">Putative phosphatidate cytidylyltransferase</fullName>
    </submittedName>
</protein>
<evidence type="ECO:0000313" key="2">
    <source>
        <dbReference type="EMBL" id="ODS34311.1"/>
    </source>
</evidence>
<dbReference type="SUPFAM" id="SSF56784">
    <property type="entry name" value="HAD-like"/>
    <property type="match status" value="1"/>
</dbReference>
<feature type="transmembrane region" description="Helical" evidence="1">
    <location>
        <begin position="32"/>
        <end position="52"/>
    </location>
</feature>
<feature type="transmembrane region" description="Helical" evidence="1">
    <location>
        <begin position="306"/>
        <end position="326"/>
    </location>
</feature>
<sequence>MTKSNKKLIVFDTDGVIFKSQLLLYLSWYSGIFIYVRAIYLCFLFNISYLTIRELLDRIYIKIKGIKEEELWRVYHKMKLVKHAEETIRHIRNRGHYVALISSGVPDILMKNLARRMHASNGYGIEAAIEEGSLTGKIDGLLSFHEGKVRVVEQLLKENNITWDNVIVVGDDRNNLDIMALAKASIGFNSNYPVRKKAKYVADGNDLKIILDFIEIEDDPTFMEISSSLRREFSFSWRQEFRRKGIHICSALVPFFASINFLLTIKALIIITLLYILSEWIRLNGIALPILNVITKLCVRSSERRRLVLAPVTLSLGVVFSLLLFSKLIACIVILIAAFSDSIATIIGRFYGRHKIPYNHGKSLEGSLAFFRHSIYLCYFLYSFKDCIDCIFHIKYN</sequence>
<dbReference type="Gene3D" id="3.40.50.1000">
    <property type="entry name" value="HAD superfamily/HAD-like"/>
    <property type="match status" value="1"/>
</dbReference>
<evidence type="ECO:0000256" key="1">
    <source>
        <dbReference type="SAM" id="Phobius"/>
    </source>
</evidence>
<gene>
    <name evidence="2" type="ORF">SCARUB_00570</name>
</gene>
<evidence type="ECO:0000313" key="3">
    <source>
        <dbReference type="Proteomes" id="UP000094056"/>
    </source>
</evidence>
<keyword evidence="2" id="KW-0548">Nucleotidyltransferase</keyword>
<dbReference type="Proteomes" id="UP000094056">
    <property type="component" value="Unassembled WGS sequence"/>
</dbReference>
<proteinExistence type="predicted"/>
<dbReference type="Pfam" id="PF12710">
    <property type="entry name" value="HAD"/>
    <property type="match status" value="1"/>
</dbReference>
<dbReference type="PANTHER" id="PTHR31303:SF1">
    <property type="entry name" value="CTP-DEPENDENT DIACYLGLYCEROL KINASE 1"/>
    <property type="match status" value="1"/>
</dbReference>
<dbReference type="GO" id="GO:0004143">
    <property type="term" value="F:ATP-dependent diacylglycerol kinase activity"/>
    <property type="evidence" value="ECO:0007669"/>
    <property type="project" value="InterPro"/>
</dbReference>
<keyword evidence="1" id="KW-0812">Transmembrane</keyword>
<dbReference type="AlphaFoldDB" id="A0A1E3XFA0"/>
<accession>A0A1E3XFA0</accession>
<keyword evidence="2" id="KW-0808">Transferase</keyword>
<reference evidence="2 3" key="1">
    <citation type="submission" date="2016-07" db="EMBL/GenBank/DDBJ databases">
        <title>Draft genome of Scalindua rubra, obtained from a brine-seawater interface in the Red Sea, sheds light on salt adaptation in anammox bacteria.</title>
        <authorList>
            <person name="Speth D.R."/>
            <person name="Lagkouvardos I."/>
            <person name="Wang Y."/>
            <person name="Qian P.-Y."/>
            <person name="Dutilh B.E."/>
            <person name="Jetten M.S."/>
        </authorList>
    </citation>
    <scope>NUCLEOTIDE SEQUENCE [LARGE SCALE GENOMIC DNA]</scope>
    <source>
        <strain evidence="2">BSI-1</strain>
    </source>
</reference>
<feature type="transmembrane region" description="Helical" evidence="1">
    <location>
        <begin position="281"/>
        <end position="299"/>
    </location>
</feature>
<dbReference type="InterPro" id="IPR036412">
    <property type="entry name" value="HAD-like_sf"/>
</dbReference>
<feature type="transmembrane region" description="Helical" evidence="1">
    <location>
        <begin position="248"/>
        <end position="275"/>
    </location>
</feature>
<organism evidence="2 3">
    <name type="scientific">Candidatus Scalindua rubra</name>
    <dbReference type="NCBI Taxonomy" id="1872076"/>
    <lineage>
        <taxon>Bacteria</taxon>
        <taxon>Pseudomonadati</taxon>
        <taxon>Planctomycetota</taxon>
        <taxon>Candidatus Brocadiia</taxon>
        <taxon>Candidatus Brocadiales</taxon>
        <taxon>Candidatus Scalinduaceae</taxon>
        <taxon>Candidatus Scalindua</taxon>
    </lineage>
</organism>
<dbReference type="EMBL" id="MAYW01000009">
    <property type="protein sequence ID" value="ODS34311.1"/>
    <property type="molecule type" value="Genomic_DNA"/>
</dbReference>
<comment type="caution">
    <text evidence="2">The sequence shown here is derived from an EMBL/GenBank/DDBJ whole genome shotgun (WGS) entry which is preliminary data.</text>
</comment>
<keyword evidence="1" id="KW-1133">Transmembrane helix</keyword>
<dbReference type="InterPro" id="IPR037997">
    <property type="entry name" value="Dgk1-like"/>
</dbReference>